<dbReference type="Proteomes" id="UP001165065">
    <property type="component" value="Unassembled WGS sequence"/>
</dbReference>
<dbReference type="GO" id="GO:0006493">
    <property type="term" value="P:protein O-linked glycosylation"/>
    <property type="evidence" value="ECO:0007669"/>
    <property type="project" value="TreeGrafter"/>
</dbReference>
<keyword evidence="9" id="KW-0472">Membrane</keyword>
<feature type="chain" id="PRO_5040924926" description="Hexosyltransferase" evidence="11">
    <location>
        <begin position="24"/>
        <end position="382"/>
    </location>
</feature>
<protein>
    <recommendedName>
        <fullName evidence="10">Hexosyltransferase</fullName>
        <ecNumber evidence="10">2.4.1.-</ecNumber>
    </recommendedName>
</protein>
<keyword evidence="5" id="KW-0812">Transmembrane</keyword>
<evidence type="ECO:0000256" key="10">
    <source>
        <dbReference type="RuleBase" id="RU363063"/>
    </source>
</evidence>
<comment type="caution">
    <text evidence="12">The sequence shown here is derived from an EMBL/GenBank/DDBJ whole genome shotgun (WGS) entry which is preliminary data.</text>
</comment>
<reference evidence="13" key="1">
    <citation type="journal article" date="2023" name="Commun. Biol.">
        <title>Genome analysis of Parmales, the sister group of diatoms, reveals the evolutionary specialization of diatoms from phago-mixotrophs to photoautotrophs.</title>
        <authorList>
            <person name="Ban H."/>
            <person name="Sato S."/>
            <person name="Yoshikawa S."/>
            <person name="Yamada K."/>
            <person name="Nakamura Y."/>
            <person name="Ichinomiya M."/>
            <person name="Sato N."/>
            <person name="Blanc-Mathieu R."/>
            <person name="Endo H."/>
            <person name="Kuwata A."/>
            <person name="Ogata H."/>
        </authorList>
    </citation>
    <scope>NUCLEOTIDE SEQUENCE [LARGE SCALE GENOMIC DNA]</scope>
</reference>
<dbReference type="PANTHER" id="PTHR11214">
    <property type="entry name" value="BETA-1,3-N-ACETYLGLUCOSAMINYLTRANSFERASE"/>
    <property type="match status" value="1"/>
</dbReference>
<comment type="subcellular location">
    <subcellularLocation>
        <location evidence="1 10">Golgi apparatus membrane</location>
        <topology evidence="1 10">Single-pass type II membrane protein</topology>
    </subcellularLocation>
</comment>
<feature type="signal peptide" evidence="11">
    <location>
        <begin position="1"/>
        <end position="23"/>
    </location>
</feature>
<evidence type="ECO:0000256" key="3">
    <source>
        <dbReference type="ARBA" id="ARBA00022676"/>
    </source>
</evidence>
<keyword evidence="13" id="KW-1185">Reference proteome</keyword>
<dbReference type="InterPro" id="IPR002659">
    <property type="entry name" value="Glyco_trans_31"/>
</dbReference>
<keyword evidence="7" id="KW-1133">Transmembrane helix</keyword>
<evidence type="ECO:0000313" key="13">
    <source>
        <dbReference type="Proteomes" id="UP001165065"/>
    </source>
</evidence>
<dbReference type="OrthoDB" id="197179at2759"/>
<dbReference type="EC" id="2.4.1.-" evidence="10"/>
<organism evidence="12 13">
    <name type="scientific">Triparma columacea</name>
    <dbReference type="NCBI Taxonomy" id="722753"/>
    <lineage>
        <taxon>Eukaryota</taxon>
        <taxon>Sar</taxon>
        <taxon>Stramenopiles</taxon>
        <taxon>Ochrophyta</taxon>
        <taxon>Bolidophyceae</taxon>
        <taxon>Parmales</taxon>
        <taxon>Triparmaceae</taxon>
        <taxon>Triparma</taxon>
    </lineage>
</organism>
<accession>A0A9W7GBD1</accession>
<evidence type="ECO:0000256" key="7">
    <source>
        <dbReference type="ARBA" id="ARBA00022989"/>
    </source>
</evidence>
<evidence type="ECO:0000256" key="5">
    <source>
        <dbReference type="ARBA" id="ARBA00022692"/>
    </source>
</evidence>
<evidence type="ECO:0000256" key="2">
    <source>
        <dbReference type="ARBA" id="ARBA00008661"/>
    </source>
</evidence>
<keyword evidence="8 10" id="KW-0333">Golgi apparatus</keyword>
<keyword evidence="4" id="KW-0808">Transferase</keyword>
<keyword evidence="6" id="KW-0735">Signal-anchor</keyword>
<dbReference type="Gene3D" id="3.90.550.50">
    <property type="match status" value="1"/>
</dbReference>
<name>A0A9W7GBD1_9STRA</name>
<dbReference type="GO" id="GO:0000139">
    <property type="term" value="C:Golgi membrane"/>
    <property type="evidence" value="ECO:0007669"/>
    <property type="project" value="UniProtKB-SubCell"/>
</dbReference>
<keyword evidence="11" id="KW-0732">Signal</keyword>
<evidence type="ECO:0000256" key="4">
    <source>
        <dbReference type="ARBA" id="ARBA00022679"/>
    </source>
</evidence>
<gene>
    <name evidence="12" type="ORF">TrCOL_g2663</name>
</gene>
<evidence type="ECO:0000256" key="9">
    <source>
        <dbReference type="ARBA" id="ARBA00023136"/>
    </source>
</evidence>
<comment type="similarity">
    <text evidence="2 10">Belongs to the glycosyltransferase 31 family.</text>
</comment>
<evidence type="ECO:0000256" key="6">
    <source>
        <dbReference type="ARBA" id="ARBA00022968"/>
    </source>
</evidence>
<sequence>MWLPLRGALAWGVLLMATYGTASDFEDCDASEPQILLLVNSACDNMERRRAIVETWGSNLRHVDLVFSIGRSERCDDFTVEDLPARVSIHKTGVEDVYRNNILKLMQVLTSMDGITEYDYIVKLDDDVYVDEASLFSTLLTSPRRRHYRGLFFTMNPIRDPSHKNHVTERCMPLPMLPPFAYGAGYILSQDLVEYISSNAELLREGLIRNKGGPSVECCDIDDVQVGLWMFALGVQGWNEGRFNGVLNCHRETIIMFDVPPDLQRRIHEEGKGVCNKAVFKQVVEEAEGTERAAFRKILLGDVLGAREIFSNILEGGRDVRNAEVMIPLIDGCLTGGRAECEELEGVVDKSIKAITSRIQAPGLEGLALNEWVENYSDGEAP</sequence>
<keyword evidence="3 10" id="KW-0328">Glycosyltransferase</keyword>
<evidence type="ECO:0000256" key="8">
    <source>
        <dbReference type="ARBA" id="ARBA00023034"/>
    </source>
</evidence>
<dbReference type="Pfam" id="PF01762">
    <property type="entry name" value="Galactosyl_T"/>
    <property type="match status" value="1"/>
</dbReference>
<dbReference type="PANTHER" id="PTHR11214:SF3">
    <property type="entry name" value="BETA-1,3-GALACTOSYLTRANSFERASE 6"/>
    <property type="match status" value="1"/>
</dbReference>
<evidence type="ECO:0000256" key="11">
    <source>
        <dbReference type="SAM" id="SignalP"/>
    </source>
</evidence>
<dbReference type="AlphaFoldDB" id="A0A9W7GBD1"/>
<evidence type="ECO:0000256" key="1">
    <source>
        <dbReference type="ARBA" id="ARBA00004323"/>
    </source>
</evidence>
<dbReference type="GO" id="GO:0016758">
    <property type="term" value="F:hexosyltransferase activity"/>
    <property type="evidence" value="ECO:0007669"/>
    <property type="project" value="InterPro"/>
</dbReference>
<evidence type="ECO:0000313" key="12">
    <source>
        <dbReference type="EMBL" id="GMI42550.1"/>
    </source>
</evidence>
<proteinExistence type="inferred from homology"/>
<dbReference type="EMBL" id="BRYA01000174">
    <property type="protein sequence ID" value="GMI42550.1"/>
    <property type="molecule type" value="Genomic_DNA"/>
</dbReference>